<evidence type="ECO:0000313" key="2">
    <source>
        <dbReference type="Proteomes" id="UP000018948"/>
    </source>
</evidence>
<accession>W2ZT93</accession>
<protein>
    <submittedName>
        <fullName evidence="1">Uncharacterized protein</fullName>
    </submittedName>
</protein>
<organism evidence="1 2">
    <name type="scientific">Phytophthora nicotianae P10297</name>
    <dbReference type="NCBI Taxonomy" id="1317064"/>
    <lineage>
        <taxon>Eukaryota</taxon>
        <taxon>Sar</taxon>
        <taxon>Stramenopiles</taxon>
        <taxon>Oomycota</taxon>
        <taxon>Peronosporomycetes</taxon>
        <taxon>Peronosporales</taxon>
        <taxon>Peronosporaceae</taxon>
        <taxon>Phytophthora</taxon>
    </lineage>
</organism>
<reference evidence="1 2" key="1">
    <citation type="submission" date="2013-11" db="EMBL/GenBank/DDBJ databases">
        <title>The Genome Sequence of Phytophthora parasitica P10297.</title>
        <authorList>
            <consortium name="The Broad Institute Genomics Platform"/>
            <person name="Russ C."/>
            <person name="Tyler B."/>
            <person name="Panabieres F."/>
            <person name="Shan W."/>
            <person name="Tripathy S."/>
            <person name="Grunwald N."/>
            <person name="Machado M."/>
            <person name="Johnson C.S."/>
            <person name="Walker B."/>
            <person name="Young S.K."/>
            <person name="Zeng Q."/>
            <person name="Gargeya S."/>
            <person name="Fitzgerald M."/>
            <person name="Haas B."/>
            <person name="Abouelleil A."/>
            <person name="Allen A.W."/>
            <person name="Alvarado L."/>
            <person name="Arachchi H.M."/>
            <person name="Berlin A.M."/>
            <person name="Chapman S.B."/>
            <person name="Gainer-Dewar J."/>
            <person name="Goldberg J."/>
            <person name="Griggs A."/>
            <person name="Gujja S."/>
            <person name="Hansen M."/>
            <person name="Howarth C."/>
            <person name="Imamovic A."/>
            <person name="Ireland A."/>
            <person name="Larimer J."/>
            <person name="McCowan C."/>
            <person name="Murphy C."/>
            <person name="Pearson M."/>
            <person name="Poon T.W."/>
            <person name="Priest M."/>
            <person name="Roberts A."/>
            <person name="Saif S."/>
            <person name="Shea T."/>
            <person name="Sisk P."/>
            <person name="Sykes S."/>
            <person name="Wortman J."/>
            <person name="Nusbaum C."/>
            <person name="Birren B."/>
        </authorList>
    </citation>
    <scope>NUCLEOTIDE SEQUENCE [LARGE SCALE GENOMIC DNA]</scope>
    <source>
        <strain evidence="1 2">P10297</strain>
    </source>
</reference>
<evidence type="ECO:0000313" key="1">
    <source>
        <dbReference type="EMBL" id="ETP50533.1"/>
    </source>
</evidence>
<dbReference type="PANTHER" id="PTHR37069">
    <property type="entry name" value="DDE_TNP_1_7 DOMAIN-CONTAINING PROTEIN"/>
    <property type="match status" value="1"/>
</dbReference>
<dbReference type="EMBL" id="ANIY01000965">
    <property type="protein sequence ID" value="ETP50533.1"/>
    <property type="molecule type" value="Genomic_DNA"/>
</dbReference>
<dbReference type="OrthoDB" id="106930at2759"/>
<gene>
    <name evidence="1" type="ORF">F442_04160</name>
</gene>
<dbReference type="PANTHER" id="PTHR37069:SF2">
    <property type="entry name" value="PIGGYBAC TRANSPOSABLE ELEMENT-DERIVED PROTEIN DOMAIN-CONTAINING PROTEIN"/>
    <property type="match status" value="1"/>
</dbReference>
<dbReference type="Proteomes" id="UP000018948">
    <property type="component" value="Unassembled WGS sequence"/>
</dbReference>
<sequence length="186" mass="20597">MVAQRPQVPDNSYVTTDCTRTSSLWSPANVNELDTEIADMENKLLADTNDSLNEVDSKAGEHELDDGLGDQYSPVNDVDDRDETAVDIASEVLFAQQILESFVGEDEVLAKNLKNEVLKNMSASGWEDVEEPDVYEHLKAPYEPVDDTASYPGLRQGYSGPSAEALRHGESPVALFFYLIPVTLWQ</sequence>
<name>W2ZT93_PHYNI</name>
<dbReference type="AlphaFoldDB" id="W2ZT93"/>
<proteinExistence type="predicted"/>
<comment type="caution">
    <text evidence="1">The sequence shown here is derived from an EMBL/GenBank/DDBJ whole genome shotgun (WGS) entry which is preliminary data.</text>
</comment>